<proteinExistence type="predicted"/>
<dbReference type="EnsemblPlants" id="KRH63252">
    <property type="protein sequence ID" value="KRH63252"/>
    <property type="gene ID" value="GLYMA_04G163500"/>
</dbReference>
<dbReference type="OMA" id="FVENFTH"/>
<keyword evidence="3" id="KW-1185">Reference proteome</keyword>
<evidence type="ECO:0000313" key="1">
    <source>
        <dbReference type="EMBL" id="KRH63252.1"/>
    </source>
</evidence>
<sequence length="117" mass="13255">MGKFAPLCILSSDPKHPASLSEPAPSCCSLKIFSHYFDHSFLSVRTTKRTVGRTRPFPPCSLLLLQSANPKRSRFEDQLRTSMELSQCHCEFRTLFLSLQTLAPSVSLSRKRKGKKR</sequence>
<gene>
    <name evidence="1" type="ORF">GLYMA_04G163500</name>
</gene>
<reference evidence="2" key="2">
    <citation type="submission" date="2018-02" db="UniProtKB">
        <authorList>
            <consortium name="EnsemblPlants"/>
        </authorList>
    </citation>
    <scope>IDENTIFICATION</scope>
    <source>
        <strain evidence="2">Williams 82</strain>
    </source>
</reference>
<dbReference type="EMBL" id="CM000837">
    <property type="protein sequence ID" value="KRH63252.1"/>
    <property type="molecule type" value="Genomic_DNA"/>
</dbReference>
<dbReference type="HOGENOM" id="CLU_2089161_0_0_1"/>
<reference evidence="1 2" key="1">
    <citation type="journal article" date="2010" name="Nature">
        <title>Genome sequence of the palaeopolyploid soybean.</title>
        <authorList>
            <person name="Schmutz J."/>
            <person name="Cannon S.B."/>
            <person name="Schlueter J."/>
            <person name="Ma J."/>
            <person name="Mitros T."/>
            <person name="Nelson W."/>
            <person name="Hyten D.L."/>
            <person name="Song Q."/>
            <person name="Thelen J.J."/>
            <person name="Cheng J."/>
            <person name="Xu D."/>
            <person name="Hellsten U."/>
            <person name="May G.D."/>
            <person name="Yu Y."/>
            <person name="Sakurai T."/>
            <person name="Umezawa T."/>
            <person name="Bhattacharyya M.K."/>
            <person name="Sandhu D."/>
            <person name="Valliyodan B."/>
            <person name="Lindquist E."/>
            <person name="Peto M."/>
            <person name="Grant D."/>
            <person name="Shu S."/>
            <person name="Goodstein D."/>
            <person name="Barry K."/>
            <person name="Futrell-Griggs M."/>
            <person name="Abernathy B."/>
            <person name="Du J."/>
            <person name="Tian Z."/>
            <person name="Zhu L."/>
            <person name="Gill N."/>
            <person name="Joshi T."/>
            <person name="Libault M."/>
            <person name="Sethuraman A."/>
            <person name="Zhang X.-C."/>
            <person name="Shinozaki K."/>
            <person name="Nguyen H.T."/>
            <person name="Wing R.A."/>
            <person name="Cregan P."/>
            <person name="Specht J."/>
            <person name="Grimwood J."/>
            <person name="Rokhsar D."/>
            <person name="Stacey G."/>
            <person name="Shoemaker R.C."/>
            <person name="Jackson S.A."/>
        </authorList>
    </citation>
    <scope>NUCLEOTIDE SEQUENCE</scope>
    <source>
        <strain evidence="2">cv. Williams 82</strain>
        <tissue evidence="1">Callus</tissue>
    </source>
</reference>
<accession>K7KKJ4</accession>
<organism evidence="1">
    <name type="scientific">Glycine max</name>
    <name type="common">Soybean</name>
    <name type="synonym">Glycine hispida</name>
    <dbReference type="NCBI Taxonomy" id="3847"/>
    <lineage>
        <taxon>Eukaryota</taxon>
        <taxon>Viridiplantae</taxon>
        <taxon>Streptophyta</taxon>
        <taxon>Embryophyta</taxon>
        <taxon>Tracheophyta</taxon>
        <taxon>Spermatophyta</taxon>
        <taxon>Magnoliopsida</taxon>
        <taxon>eudicotyledons</taxon>
        <taxon>Gunneridae</taxon>
        <taxon>Pentapetalae</taxon>
        <taxon>rosids</taxon>
        <taxon>fabids</taxon>
        <taxon>Fabales</taxon>
        <taxon>Fabaceae</taxon>
        <taxon>Papilionoideae</taxon>
        <taxon>50 kb inversion clade</taxon>
        <taxon>NPAAA clade</taxon>
        <taxon>indigoferoid/millettioid clade</taxon>
        <taxon>Phaseoleae</taxon>
        <taxon>Glycine</taxon>
        <taxon>Glycine subgen. Soja</taxon>
    </lineage>
</organism>
<name>K7KKJ4_SOYBN</name>
<dbReference type="InParanoid" id="K7KKJ4"/>
<protein>
    <submittedName>
        <fullName evidence="1 2">Uncharacterized protein</fullName>
    </submittedName>
</protein>
<dbReference type="Proteomes" id="UP000008827">
    <property type="component" value="Chromosome 4"/>
</dbReference>
<evidence type="ECO:0000313" key="2">
    <source>
        <dbReference type="EnsemblPlants" id="KRH63252"/>
    </source>
</evidence>
<evidence type="ECO:0000313" key="3">
    <source>
        <dbReference type="Proteomes" id="UP000008827"/>
    </source>
</evidence>
<dbReference type="PaxDb" id="3847-GLYMA04G32560.1"/>
<reference evidence="1" key="3">
    <citation type="submission" date="2018-07" db="EMBL/GenBank/DDBJ databases">
        <title>WGS assembly of Glycine max.</title>
        <authorList>
            <person name="Schmutz J."/>
            <person name="Cannon S."/>
            <person name="Schlueter J."/>
            <person name="Ma J."/>
            <person name="Mitros T."/>
            <person name="Nelson W."/>
            <person name="Hyten D."/>
            <person name="Song Q."/>
            <person name="Thelen J."/>
            <person name="Cheng J."/>
            <person name="Xu D."/>
            <person name="Hellsten U."/>
            <person name="May G."/>
            <person name="Yu Y."/>
            <person name="Sakurai T."/>
            <person name="Umezawa T."/>
            <person name="Bhattacharyya M."/>
            <person name="Sandhu D."/>
            <person name="Valliyodan B."/>
            <person name="Lindquist E."/>
            <person name="Peto M."/>
            <person name="Grant D."/>
            <person name="Shu S."/>
            <person name="Goodstein D."/>
            <person name="Barry K."/>
            <person name="Futrell-Griggs M."/>
            <person name="Abernathy B."/>
            <person name="Du J."/>
            <person name="Tian Z."/>
            <person name="Zhu L."/>
            <person name="Gill N."/>
            <person name="Joshi T."/>
            <person name="Libault M."/>
            <person name="Sethuraman A."/>
            <person name="Zhang X."/>
            <person name="Shinozaki K."/>
            <person name="Nguyen H."/>
            <person name="Wing R."/>
            <person name="Cregan P."/>
            <person name="Specht J."/>
            <person name="Grimwood J."/>
            <person name="Rokhsar D."/>
            <person name="Stacey G."/>
            <person name="Shoemaker R."/>
            <person name="Jackson S."/>
        </authorList>
    </citation>
    <scope>NUCLEOTIDE SEQUENCE</scope>
    <source>
        <tissue evidence="1">Callus</tissue>
    </source>
</reference>
<dbReference type="Gramene" id="KRH63252">
    <property type="protein sequence ID" value="KRH63252"/>
    <property type="gene ID" value="GLYMA_04G163500"/>
</dbReference>
<dbReference type="AlphaFoldDB" id="K7KKJ4"/>